<comment type="caution">
    <text evidence="2">The sequence shown here is derived from an EMBL/GenBank/DDBJ whole genome shotgun (WGS) entry which is preliminary data.</text>
</comment>
<dbReference type="InterPro" id="IPR025549">
    <property type="entry name" value="YjzC"/>
</dbReference>
<reference evidence="2 3" key="1">
    <citation type="submission" date="2018-12" db="EMBL/GenBank/DDBJ databases">
        <authorList>
            <person name="Sun L."/>
            <person name="Chen Z."/>
        </authorList>
    </citation>
    <scope>NUCLEOTIDE SEQUENCE [LARGE SCALE GENOMIC DNA]</scope>
    <source>
        <strain evidence="2 3">LMG 29736</strain>
    </source>
</reference>
<dbReference type="AlphaFoldDB" id="A0A429X7Z9"/>
<dbReference type="EMBL" id="QYTW02000011">
    <property type="protein sequence ID" value="RST59450.1"/>
    <property type="molecule type" value="Genomic_DNA"/>
</dbReference>
<evidence type="ECO:0000313" key="2">
    <source>
        <dbReference type="EMBL" id="RST59450.1"/>
    </source>
</evidence>
<evidence type="ECO:0000256" key="1">
    <source>
        <dbReference type="SAM" id="MobiDB-lite"/>
    </source>
</evidence>
<protein>
    <submittedName>
        <fullName evidence="2">YjzC family protein</fullName>
    </submittedName>
</protein>
<gene>
    <name evidence="2" type="ORF">D5F11_012465</name>
</gene>
<feature type="compositionally biased region" description="Basic and acidic residues" evidence="1">
    <location>
        <begin position="34"/>
        <end position="53"/>
    </location>
</feature>
<name>A0A429X7Z9_SIMTE</name>
<organism evidence="2 3">
    <name type="scientific">Siminovitchia terrae</name>
    <name type="common">Bacillus terrae</name>
    <dbReference type="NCBI Taxonomy" id="1914933"/>
    <lineage>
        <taxon>Bacteria</taxon>
        <taxon>Bacillati</taxon>
        <taxon>Bacillota</taxon>
        <taxon>Bacilli</taxon>
        <taxon>Bacillales</taxon>
        <taxon>Bacillaceae</taxon>
        <taxon>Siminovitchia</taxon>
    </lineage>
</organism>
<accession>A0A429X7Z9</accession>
<dbReference type="Pfam" id="PF14168">
    <property type="entry name" value="YjzC"/>
    <property type="match status" value="1"/>
</dbReference>
<dbReference type="Proteomes" id="UP000287296">
    <property type="component" value="Unassembled WGS sequence"/>
</dbReference>
<dbReference type="OrthoDB" id="2315017at2"/>
<evidence type="ECO:0000313" key="3">
    <source>
        <dbReference type="Proteomes" id="UP000287296"/>
    </source>
</evidence>
<feature type="region of interest" description="Disordered" evidence="1">
    <location>
        <begin position="1"/>
        <end position="53"/>
    </location>
</feature>
<sequence>MSNLIKPGMDTQRPGKYKEVGPRGGNVDNPRIVTIDKGDRLPPTLEKGKKWEK</sequence>
<proteinExistence type="predicted"/>